<dbReference type="EMBL" id="JAAGWE010000003">
    <property type="protein sequence ID" value="NEM04742.1"/>
    <property type="molecule type" value="Genomic_DNA"/>
</dbReference>
<reference evidence="1 2" key="1">
    <citation type="submission" date="2019-12" db="EMBL/GenBank/DDBJ databases">
        <title>WGS of CPCC 203550 I12A-02606.</title>
        <authorList>
            <person name="Jiang Z."/>
        </authorList>
    </citation>
    <scope>NUCLEOTIDE SEQUENCE [LARGE SCALE GENOMIC DNA]</scope>
    <source>
        <strain evidence="1 2">I12A-02606</strain>
    </source>
</reference>
<comment type="caution">
    <text evidence="1">The sequence shown here is derived from an EMBL/GenBank/DDBJ whole genome shotgun (WGS) entry which is preliminary data.</text>
</comment>
<evidence type="ECO:0000313" key="1">
    <source>
        <dbReference type="EMBL" id="NEM04742.1"/>
    </source>
</evidence>
<dbReference type="Proteomes" id="UP000471126">
    <property type="component" value="Unassembled WGS sequence"/>
</dbReference>
<name>A0A6P0G999_9ACTN</name>
<dbReference type="RefSeq" id="WP_163474962.1">
    <property type="nucleotide sequence ID" value="NZ_JAAGWE010000003.1"/>
</dbReference>
<dbReference type="AlphaFoldDB" id="A0A6P0G999"/>
<evidence type="ECO:0008006" key="3">
    <source>
        <dbReference type="Google" id="ProtNLM"/>
    </source>
</evidence>
<evidence type="ECO:0000313" key="2">
    <source>
        <dbReference type="Proteomes" id="UP000471126"/>
    </source>
</evidence>
<accession>A0A6P0G999</accession>
<proteinExistence type="predicted"/>
<organism evidence="1 2">
    <name type="scientific">Geodermatophilus normandii</name>
    <dbReference type="NCBI Taxonomy" id="1137989"/>
    <lineage>
        <taxon>Bacteria</taxon>
        <taxon>Bacillati</taxon>
        <taxon>Actinomycetota</taxon>
        <taxon>Actinomycetes</taxon>
        <taxon>Geodermatophilales</taxon>
        <taxon>Geodermatophilaceae</taxon>
        <taxon>Geodermatophilus</taxon>
    </lineage>
</organism>
<protein>
    <recommendedName>
        <fullName evidence="3">VWA domain-containing protein</fullName>
    </recommendedName>
</protein>
<sequence length="261" mass="28152">MSAVLDRVAALVGPALAVWQQLRPDPHDEPVPSDLSEARLRLPTTEGSGVLDPPGAGPDPPVDPLFLPRWTAAILRTALAVDRPTGAVDVGRLVGDLARLRFPARLPRHRRRQLAPAVQVLADLSDDMLPHRTDVLGLLGTLHRVVGQDRLAVLRFAGRPMTEVGAGNRTTWGPYRPPPVPQPVLLLSTLGSSFADPLAGGESLGRELSLLTRLLHRHGCRVVALVPNSAARVPAAHRRGLSVVEWDRTTSPRTVRRAVGR</sequence>
<gene>
    <name evidence="1" type="ORF">GCU54_01705</name>
</gene>